<name>A0AB40AVN8_DIOCR</name>
<reference evidence="3 4" key="1">
    <citation type="submission" date="2025-04" db="UniProtKB">
        <authorList>
            <consortium name="RefSeq"/>
        </authorList>
    </citation>
    <scope>IDENTIFICATION</scope>
</reference>
<evidence type="ECO:0000313" key="3">
    <source>
        <dbReference type="RefSeq" id="XP_039119044.1"/>
    </source>
</evidence>
<gene>
    <name evidence="3 4" type="primary">LOC120255245</name>
</gene>
<evidence type="ECO:0000313" key="4">
    <source>
        <dbReference type="RefSeq" id="XP_039119045.1"/>
    </source>
</evidence>
<dbReference type="RefSeq" id="XP_039119045.1">
    <property type="nucleotide sequence ID" value="XM_039263111.1"/>
</dbReference>
<dbReference type="GeneID" id="120255245"/>
<evidence type="ECO:0000313" key="2">
    <source>
        <dbReference type="Proteomes" id="UP001515500"/>
    </source>
</evidence>
<accession>A0AB40AVN8</accession>
<sequence>MDGDSSANNRWQRSQLSISLTEETSKLKKELAKIIVIDTVSGQTSDEILLEFLPGALNTPRVDAVYEFRGSSFLASLSSEAEVIKASKIGELSLPSKMEPCVLSFKPWSAEIGSVGSASSKAQVLLIWNLPLHAWTWSVLVDVLRPIGELVAIPQPSKPCKSFLSVLVRCRPRVMLPHELILSFGMRKFIVLITNNHFPFLTFQRDLEKYIYLPSRSDDGEVRITSSNDRLSAALSREDKEKAKMEAPIPVDVPPDMKNPKLDTTSRPHSQIWRPRTRPQPARMESSALGASTNFSNQARPESAAPGAPQKTVETWPASNAPGVSAHRREELGITVQNHFGPMVLHCCEETKMTVFYLMDYLNCMP</sequence>
<dbReference type="RefSeq" id="XP_039119044.1">
    <property type="nucleotide sequence ID" value="XM_039263110.1"/>
</dbReference>
<feature type="region of interest" description="Disordered" evidence="1">
    <location>
        <begin position="249"/>
        <end position="323"/>
    </location>
</feature>
<dbReference type="AlphaFoldDB" id="A0AB40AVN8"/>
<organism evidence="2 4">
    <name type="scientific">Dioscorea cayennensis subsp. rotundata</name>
    <name type="common">White Guinea yam</name>
    <name type="synonym">Dioscorea rotundata</name>
    <dbReference type="NCBI Taxonomy" id="55577"/>
    <lineage>
        <taxon>Eukaryota</taxon>
        <taxon>Viridiplantae</taxon>
        <taxon>Streptophyta</taxon>
        <taxon>Embryophyta</taxon>
        <taxon>Tracheophyta</taxon>
        <taxon>Spermatophyta</taxon>
        <taxon>Magnoliopsida</taxon>
        <taxon>Liliopsida</taxon>
        <taxon>Dioscoreales</taxon>
        <taxon>Dioscoreaceae</taxon>
        <taxon>Dioscorea</taxon>
    </lineage>
</organism>
<proteinExistence type="predicted"/>
<keyword evidence="2" id="KW-1185">Reference proteome</keyword>
<dbReference type="Proteomes" id="UP001515500">
    <property type="component" value="Unplaced"/>
</dbReference>
<feature type="compositionally biased region" description="Polar residues" evidence="1">
    <location>
        <begin position="289"/>
        <end position="300"/>
    </location>
</feature>
<evidence type="ECO:0000256" key="1">
    <source>
        <dbReference type="SAM" id="MobiDB-lite"/>
    </source>
</evidence>
<protein>
    <submittedName>
        <fullName evidence="3 4">Uncharacterized protein LOC120255245</fullName>
    </submittedName>
</protein>